<protein>
    <submittedName>
        <fullName evidence="1">Uncharacterized protein</fullName>
    </submittedName>
</protein>
<reference evidence="1" key="1">
    <citation type="submission" date="2023-05" db="EMBL/GenBank/DDBJ databases">
        <title>Nepenthes gracilis genome sequencing.</title>
        <authorList>
            <person name="Fukushima K."/>
        </authorList>
    </citation>
    <scope>NUCLEOTIDE SEQUENCE</scope>
    <source>
        <strain evidence="1">SING2019-196</strain>
    </source>
</reference>
<dbReference type="AlphaFoldDB" id="A0AAD3XPV5"/>
<evidence type="ECO:0000313" key="1">
    <source>
        <dbReference type="EMBL" id="GMH12613.1"/>
    </source>
</evidence>
<proteinExistence type="predicted"/>
<keyword evidence="2" id="KW-1185">Reference proteome</keyword>
<dbReference type="EMBL" id="BSYO01000012">
    <property type="protein sequence ID" value="GMH12613.1"/>
    <property type="molecule type" value="Genomic_DNA"/>
</dbReference>
<gene>
    <name evidence="1" type="ORF">Nepgr_014454</name>
</gene>
<accession>A0AAD3XPV5</accession>
<name>A0AAD3XPV5_NEPGR</name>
<organism evidence="1 2">
    <name type="scientific">Nepenthes gracilis</name>
    <name type="common">Slender pitcher plant</name>
    <dbReference type="NCBI Taxonomy" id="150966"/>
    <lineage>
        <taxon>Eukaryota</taxon>
        <taxon>Viridiplantae</taxon>
        <taxon>Streptophyta</taxon>
        <taxon>Embryophyta</taxon>
        <taxon>Tracheophyta</taxon>
        <taxon>Spermatophyta</taxon>
        <taxon>Magnoliopsida</taxon>
        <taxon>eudicotyledons</taxon>
        <taxon>Gunneridae</taxon>
        <taxon>Pentapetalae</taxon>
        <taxon>Caryophyllales</taxon>
        <taxon>Nepenthaceae</taxon>
        <taxon>Nepenthes</taxon>
    </lineage>
</organism>
<dbReference type="Proteomes" id="UP001279734">
    <property type="component" value="Unassembled WGS sequence"/>
</dbReference>
<comment type="caution">
    <text evidence="1">The sequence shown here is derived from an EMBL/GenBank/DDBJ whole genome shotgun (WGS) entry which is preliminary data.</text>
</comment>
<sequence>MKIILYRHPSRTALEGVACNVALRLRIFLEARSSRLELGVDLLRIASVGMHLRGSVLDVGVLYVAFMRVDVAGYWQITWVILGRGTCELIDEVRCFTVRWYKCGGAT</sequence>
<evidence type="ECO:0000313" key="2">
    <source>
        <dbReference type="Proteomes" id="UP001279734"/>
    </source>
</evidence>